<evidence type="ECO:0000313" key="2">
    <source>
        <dbReference type="Proteomes" id="UP000714275"/>
    </source>
</evidence>
<dbReference type="OrthoDB" id="2672960at2759"/>
<dbReference type="AlphaFoldDB" id="A0A9P6ZUK9"/>
<gene>
    <name evidence="1" type="ORF">EV702DRAFT_970307</name>
</gene>
<name>A0A9P6ZUK9_9AGAM</name>
<dbReference type="EMBL" id="JABBWD010000022">
    <property type="protein sequence ID" value="KAG1777109.1"/>
    <property type="molecule type" value="Genomic_DNA"/>
</dbReference>
<dbReference type="Proteomes" id="UP000714275">
    <property type="component" value="Unassembled WGS sequence"/>
</dbReference>
<protein>
    <submittedName>
        <fullName evidence="1">Uncharacterized protein</fullName>
    </submittedName>
</protein>
<proteinExistence type="predicted"/>
<reference evidence="1" key="1">
    <citation type="journal article" date="2020" name="New Phytol.">
        <title>Comparative genomics reveals dynamic genome evolution in host specialist ectomycorrhizal fungi.</title>
        <authorList>
            <person name="Lofgren L.A."/>
            <person name="Nguyen N.H."/>
            <person name="Vilgalys R."/>
            <person name="Ruytinx J."/>
            <person name="Liao H.L."/>
            <person name="Branco S."/>
            <person name="Kuo A."/>
            <person name="LaButti K."/>
            <person name="Lipzen A."/>
            <person name="Andreopoulos W."/>
            <person name="Pangilinan J."/>
            <person name="Riley R."/>
            <person name="Hundley H."/>
            <person name="Na H."/>
            <person name="Barry K."/>
            <person name="Grigoriev I.V."/>
            <person name="Stajich J.E."/>
            <person name="Kennedy P.G."/>
        </authorList>
    </citation>
    <scope>NUCLEOTIDE SEQUENCE</scope>
    <source>
        <strain evidence="1">DOB743</strain>
    </source>
</reference>
<accession>A0A9P6ZUK9</accession>
<comment type="caution">
    <text evidence="1">The sequence shown here is derived from an EMBL/GenBank/DDBJ whole genome shotgun (WGS) entry which is preliminary data.</text>
</comment>
<keyword evidence="2" id="KW-1185">Reference proteome</keyword>
<organism evidence="1 2">
    <name type="scientific">Suillus placidus</name>
    <dbReference type="NCBI Taxonomy" id="48579"/>
    <lineage>
        <taxon>Eukaryota</taxon>
        <taxon>Fungi</taxon>
        <taxon>Dikarya</taxon>
        <taxon>Basidiomycota</taxon>
        <taxon>Agaricomycotina</taxon>
        <taxon>Agaricomycetes</taxon>
        <taxon>Agaricomycetidae</taxon>
        <taxon>Boletales</taxon>
        <taxon>Suillineae</taxon>
        <taxon>Suillaceae</taxon>
        <taxon>Suillus</taxon>
    </lineage>
</organism>
<sequence length="315" mass="35304">MTPSVLVSPDLMSARYQLSHTGMISATVTEVQAAEFLCNSWTTTNEALCIQWQDQVAEDDRLSAERKHLADEEDEHRQLPLQLEEATTKADERKKNHSKHLAIPMCPRPFTTNDEALVSDFAICRLDKGQYVELYYWTNHGLDDAAVNYSTRDNDSLVPSTGEDGSTVWISSASSKPAAGVIADRNLSPADFNQAIPRIVAAFEDCDWAPERVLMLAQFWGAIVLHHYWNSRDPLAQCTILLFQEEERRAWHSTITSSKGAWDISIINEAALARTFDRVYRGSLVRPDNLASDSQVRTAICDTQPSLTIVSTYVP</sequence>
<evidence type="ECO:0000313" key="1">
    <source>
        <dbReference type="EMBL" id="KAG1777109.1"/>
    </source>
</evidence>